<evidence type="ECO:0000313" key="2">
    <source>
        <dbReference type="Proteomes" id="UP000030014"/>
    </source>
</evidence>
<dbReference type="AlphaFoldDB" id="A0A0A0ID48"/>
<protein>
    <submittedName>
        <fullName evidence="1">Uncharacterized protein</fullName>
    </submittedName>
</protein>
<organism evidence="1 2">
    <name type="scientific">Clostridium botulinum C/D str. DC5</name>
    <dbReference type="NCBI Taxonomy" id="1443128"/>
    <lineage>
        <taxon>Bacteria</taxon>
        <taxon>Bacillati</taxon>
        <taxon>Bacillota</taxon>
        <taxon>Clostridia</taxon>
        <taxon>Eubacteriales</taxon>
        <taxon>Clostridiaceae</taxon>
        <taxon>Clostridium</taxon>
    </lineage>
</organism>
<dbReference type="Proteomes" id="UP000030014">
    <property type="component" value="Unassembled WGS sequence"/>
</dbReference>
<dbReference type="InterPro" id="IPR036412">
    <property type="entry name" value="HAD-like_sf"/>
</dbReference>
<dbReference type="SUPFAM" id="SSF56784">
    <property type="entry name" value="HAD-like"/>
    <property type="match status" value="1"/>
</dbReference>
<gene>
    <name evidence="1" type="ORF">Z955_07390</name>
</gene>
<reference evidence="1 2" key="1">
    <citation type="submission" date="2014-01" db="EMBL/GenBank/DDBJ databases">
        <title>Plasmidome dynamics in the species complex Clostridium novyi sensu lato converts strains of independent lineages into distinctly different pathogens.</title>
        <authorList>
            <person name="Skarin H."/>
            <person name="Segerman B."/>
        </authorList>
    </citation>
    <scope>NUCLEOTIDE SEQUENCE [LARGE SCALE GENOMIC DNA]</scope>
    <source>
        <strain evidence="1 2">DC5</strain>
    </source>
</reference>
<comment type="caution">
    <text evidence="1">The sequence shown here is derived from an EMBL/GenBank/DDBJ whole genome shotgun (WGS) entry which is preliminary data.</text>
</comment>
<dbReference type="Gene3D" id="3.40.50.1000">
    <property type="entry name" value="HAD superfamily/HAD-like"/>
    <property type="match status" value="2"/>
</dbReference>
<evidence type="ECO:0000313" key="1">
    <source>
        <dbReference type="EMBL" id="KGM99379.1"/>
    </source>
</evidence>
<accession>A0A0A0ID48</accession>
<sequence>MLPNEPYFVFNIDMLFINDTIDLDALNFINKNSPYSCFFFTNNCDVSHNHFYIKLINNNFLCNYKNIISPTYVLINYLKKVYGNFSAFVISNSNDLQDFKELNVPLSSKNPDFIFLNTTKISSKDLAFLQNTKSIITFSHKLCNDGTLRCDFCKDKCIIEYFKKRFSDRLVIPDKNIISSSYNIFNQLHIDTRQLVLVTNDLYEEYSTFQKYGGNLILILNKGISFNDYINSSITPDIVVNDFKTLSNFLKK</sequence>
<name>A0A0A0ID48_CLOBO</name>
<proteinExistence type="predicted"/>
<dbReference type="RefSeq" id="WP_039258155.1">
    <property type="nucleotide sequence ID" value="NZ_JDRY01000034.1"/>
</dbReference>
<dbReference type="EMBL" id="JDRY01000034">
    <property type="protein sequence ID" value="KGM99379.1"/>
    <property type="molecule type" value="Genomic_DNA"/>
</dbReference>
<dbReference type="InterPro" id="IPR023214">
    <property type="entry name" value="HAD_sf"/>
</dbReference>